<keyword evidence="1" id="KW-0812">Transmembrane</keyword>
<dbReference type="AlphaFoldDB" id="A0A645H956"/>
<sequence>MAFNAKILIFFNFFSVIHTFAIGFFGIIAYNISRQIKLFSFLIPPDVIIPVQTQGIVHRMGGGVS</sequence>
<protein>
    <submittedName>
        <fullName evidence="2">Uncharacterized protein</fullName>
    </submittedName>
</protein>
<keyword evidence="1" id="KW-1133">Transmembrane helix</keyword>
<evidence type="ECO:0000313" key="2">
    <source>
        <dbReference type="EMBL" id="MPN35518.1"/>
    </source>
</evidence>
<gene>
    <name evidence="2" type="ORF">SDC9_183016</name>
</gene>
<comment type="caution">
    <text evidence="2">The sequence shown here is derived from an EMBL/GenBank/DDBJ whole genome shotgun (WGS) entry which is preliminary data.</text>
</comment>
<accession>A0A645H956</accession>
<dbReference type="EMBL" id="VSSQ01089158">
    <property type="protein sequence ID" value="MPN35518.1"/>
    <property type="molecule type" value="Genomic_DNA"/>
</dbReference>
<evidence type="ECO:0000256" key="1">
    <source>
        <dbReference type="SAM" id="Phobius"/>
    </source>
</evidence>
<keyword evidence="1" id="KW-0472">Membrane</keyword>
<feature type="transmembrane region" description="Helical" evidence="1">
    <location>
        <begin position="7"/>
        <end position="30"/>
    </location>
</feature>
<name>A0A645H956_9ZZZZ</name>
<organism evidence="2">
    <name type="scientific">bioreactor metagenome</name>
    <dbReference type="NCBI Taxonomy" id="1076179"/>
    <lineage>
        <taxon>unclassified sequences</taxon>
        <taxon>metagenomes</taxon>
        <taxon>ecological metagenomes</taxon>
    </lineage>
</organism>
<proteinExistence type="predicted"/>
<reference evidence="2" key="1">
    <citation type="submission" date="2019-08" db="EMBL/GenBank/DDBJ databases">
        <authorList>
            <person name="Kucharzyk K."/>
            <person name="Murdoch R.W."/>
            <person name="Higgins S."/>
            <person name="Loffler F."/>
        </authorList>
    </citation>
    <scope>NUCLEOTIDE SEQUENCE</scope>
</reference>